<keyword evidence="13" id="KW-0998">Cell outer membrane</keyword>
<evidence type="ECO:0000256" key="6">
    <source>
        <dbReference type="ARBA" id="ARBA00022692"/>
    </source>
</evidence>
<reference evidence="19" key="1">
    <citation type="journal article" date="2019" name="Int. J. Syst. Evol. Microbiol.">
        <title>The Global Catalogue of Microorganisms (GCM) 10K type strain sequencing project: providing services to taxonomists for standard genome sequencing and annotation.</title>
        <authorList>
            <consortium name="The Broad Institute Genomics Platform"/>
            <consortium name="The Broad Institute Genome Sequencing Center for Infectious Disease"/>
            <person name="Wu L."/>
            <person name="Ma J."/>
        </authorList>
    </citation>
    <scope>NUCLEOTIDE SEQUENCE [LARGE SCALE GENOMIC DNA]</scope>
    <source>
        <strain evidence="19">CGMCC 1.15795</strain>
    </source>
</reference>
<dbReference type="Gene3D" id="3.10.560.10">
    <property type="entry name" value="Outer membrane lipoprotein wza domain like"/>
    <property type="match status" value="1"/>
</dbReference>
<keyword evidence="14" id="KW-0449">Lipoprotein</keyword>
<evidence type="ECO:0000256" key="13">
    <source>
        <dbReference type="ARBA" id="ARBA00023237"/>
    </source>
</evidence>
<evidence type="ECO:0000256" key="14">
    <source>
        <dbReference type="ARBA" id="ARBA00023288"/>
    </source>
</evidence>
<feature type="domain" description="Polysaccharide export protein N-terminal" evidence="16">
    <location>
        <begin position="37"/>
        <end position="135"/>
    </location>
</feature>
<evidence type="ECO:0000256" key="5">
    <source>
        <dbReference type="ARBA" id="ARBA00022597"/>
    </source>
</evidence>
<keyword evidence="3" id="KW-0813">Transport</keyword>
<evidence type="ECO:0000256" key="8">
    <source>
        <dbReference type="ARBA" id="ARBA00023047"/>
    </source>
</evidence>
<protein>
    <submittedName>
        <fullName evidence="18">Polysaccharide biosynthesis/export family protein</fullName>
    </submittedName>
</protein>
<gene>
    <name evidence="18" type="ORF">ACFSDX_02095</name>
</gene>
<keyword evidence="8" id="KW-0625">Polysaccharide transport</keyword>
<dbReference type="PANTHER" id="PTHR33619:SF3">
    <property type="entry name" value="POLYSACCHARIDE EXPORT PROTEIN GFCE-RELATED"/>
    <property type="match status" value="1"/>
</dbReference>
<dbReference type="InterPro" id="IPR054765">
    <property type="entry name" value="SLBB_dom"/>
</dbReference>
<dbReference type="Proteomes" id="UP001597197">
    <property type="component" value="Unassembled WGS sequence"/>
</dbReference>
<comment type="similarity">
    <text evidence="2">Belongs to the BexD/CtrA/VexA family.</text>
</comment>
<sequence>MIALLASSCASNRKLTYFSNLNAGSDNRTEIKNNIEPKIQADDLLGITVSSLSSESNTLFNNGTITAPAGTITGGGASPMAAKSGEGYLVDKSGEVNLPVLGKIKLAGLTKEEAGEKLTNEIKKSVKNPTVNVRFLNFKITVIGEVNRPATFTVPTEKVTVLEALGLAGDMTAFGKRENVLIIREKDGVRNAIRVDFTNKDLLNSQYFYLQQNDVVYVEPVKAKVLQGSASSFYLPIISVAVSLLSILVFALR</sequence>
<evidence type="ECO:0000256" key="15">
    <source>
        <dbReference type="SAM" id="Phobius"/>
    </source>
</evidence>
<evidence type="ECO:0000256" key="2">
    <source>
        <dbReference type="ARBA" id="ARBA00009450"/>
    </source>
</evidence>
<dbReference type="RefSeq" id="WP_382312313.1">
    <property type="nucleotide sequence ID" value="NZ_JBHUFD010000001.1"/>
</dbReference>
<dbReference type="EMBL" id="JBHUFD010000001">
    <property type="protein sequence ID" value="MFD1871200.1"/>
    <property type="molecule type" value="Genomic_DNA"/>
</dbReference>
<comment type="subcellular location">
    <subcellularLocation>
        <location evidence="1">Cell outer membrane</location>
        <topology evidence="1">Multi-pass membrane protein</topology>
    </subcellularLocation>
</comment>
<keyword evidence="11 15" id="KW-0472">Membrane</keyword>
<dbReference type="Pfam" id="PF02563">
    <property type="entry name" value="Poly_export"/>
    <property type="match status" value="1"/>
</dbReference>
<evidence type="ECO:0000256" key="11">
    <source>
        <dbReference type="ARBA" id="ARBA00023136"/>
    </source>
</evidence>
<evidence type="ECO:0000256" key="12">
    <source>
        <dbReference type="ARBA" id="ARBA00023139"/>
    </source>
</evidence>
<evidence type="ECO:0000313" key="18">
    <source>
        <dbReference type="EMBL" id="MFD1871200.1"/>
    </source>
</evidence>
<keyword evidence="4" id="KW-1134">Transmembrane beta strand</keyword>
<proteinExistence type="inferred from homology"/>
<evidence type="ECO:0000256" key="3">
    <source>
        <dbReference type="ARBA" id="ARBA00022448"/>
    </source>
</evidence>
<evidence type="ECO:0000256" key="1">
    <source>
        <dbReference type="ARBA" id="ARBA00004571"/>
    </source>
</evidence>
<comment type="caution">
    <text evidence="18">The sequence shown here is derived from an EMBL/GenBank/DDBJ whole genome shotgun (WGS) entry which is preliminary data.</text>
</comment>
<feature type="transmembrane region" description="Helical" evidence="15">
    <location>
        <begin position="233"/>
        <end position="252"/>
    </location>
</feature>
<evidence type="ECO:0000259" key="16">
    <source>
        <dbReference type="Pfam" id="PF02563"/>
    </source>
</evidence>
<accession>A0ABW4QPA9</accession>
<organism evidence="18 19">
    <name type="scientific">Hymenobacter bucti</name>
    <dbReference type="NCBI Taxonomy" id="1844114"/>
    <lineage>
        <taxon>Bacteria</taxon>
        <taxon>Pseudomonadati</taxon>
        <taxon>Bacteroidota</taxon>
        <taxon>Cytophagia</taxon>
        <taxon>Cytophagales</taxon>
        <taxon>Hymenobacteraceae</taxon>
        <taxon>Hymenobacter</taxon>
    </lineage>
</organism>
<dbReference type="InterPro" id="IPR003715">
    <property type="entry name" value="Poly_export_N"/>
</dbReference>
<evidence type="ECO:0000256" key="10">
    <source>
        <dbReference type="ARBA" id="ARBA00023114"/>
    </source>
</evidence>
<evidence type="ECO:0000256" key="7">
    <source>
        <dbReference type="ARBA" id="ARBA00022729"/>
    </source>
</evidence>
<keyword evidence="9" id="KW-0406">Ion transport</keyword>
<name>A0ABW4QPA9_9BACT</name>
<feature type="domain" description="SLBB" evidence="17">
    <location>
        <begin position="139"/>
        <end position="218"/>
    </location>
</feature>
<keyword evidence="5" id="KW-0762">Sugar transport</keyword>
<dbReference type="Gene3D" id="3.30.1950.10">
    <property type="entry name" value="wza like domain"/>
    <property type="match status" value="1"/>
</dbReference>
<dbReference type="InterPro" id="IPR049712">
    <property type="entry name" value="Poly_export"/>
</dbReference>
<dbReference type="PANTHER" id="PTHR33619">
    <property type="entry name" value="POLYSACCHARIDE EXPORT PROTEIN GFCE-RELATED"/>
    <property type="match status" value="1"/>
</dbReference>
<keyword evidence="19" id="KW-1185">Reference proteome</keyword>
<keyword evidence="15" id="KW-1133">Transmembrane helix</keyword>
<keyword evidence="6 15" id="KW-0812">Transmembrane</keyword>
<evidence type="ECO:0000256" key="4">
    <source>
        <dbReference type="ARBA" id="ARBA00022452"/>
    </source>
</evidence>
<evidence type="ECO:0000256" key="9">
    <source>
        <dbReference type="ARBA" id="ARBA00023065"/>
    </source>
</evidence>
<keyword evidence="12" id="KW-0564">Palmitate</keyword>
<keyword evidence="7" id="KW-0732">Signal</keyword>
<dbReference type="Pfam" id="PF22461">
    <property type="entry name" value="SLBB_2"/>
    <property type="match status" value="1"/>
</dbReference>
<keyword evidence="10" id="KW-0626">Porin</keyword>
<evidence type="ECO:0000259" key="17">
    <source>
        <dbReference type="Pfam" id="PF22461"/>
    </source>
</evidence>
<evidence type="ECO:0000313" key="19">
    <source>
        <dbReference type="Proteomes" id="UP001597197"/>
    </source>
</evidence>